<evidence type="ECO:0000313" key="2">
    <source>
        <dbReference type="EMBL" id="SFC59119.1"/>
    </source>
</evidence>
<evidence type="ECO:0000313" key="3">
    <source>
        <dbReference type="Proteomes" id="UP000231644"/>
    </source>
</evidence>
<dbReference type="Proteomes" id="UP000231644">
    <property type="component" value="Unassembled WGS sequence"/>
</dbReference>
<keyword evidence="1" id="KW-0732">Signal</keyword>
<dbReference type="AlphaFoldDB" id="A0A1I1KE68"/>
<feature type="signal peptide" evidence="1">
    <location>
        <begin position="1"/>
        <end position="33"/>
    </location>
</feature>
<dbReference type="InterPro" id="IPR008972">
    <property type="entry name" value="Cupredoxin"/>
</dbReference>
<dbReference type="EMBL" id="FOLX01000001">
    <property type="protein sequence ID" value="SFC59119.1"/>
    <property type="molecule type" value="Genomic_DNA"/>
</dbReference>
<dbReference type="STRING" id="517719.SAMN05421762_1450"/>
<proteinExistence type="predicted"/>
<sequence length="242" mass="25030">MTIKMFMTRIKATLLQAVLVMSLALGFAAPAQAGPFSDWLNCITRGICGGGGSGGGGGGGGGGSGGGNTPEPVDPTGIVHPVYLVGGAFFPDEVHAQPGDEIKFYNLANTTHTVRADDWSWESDALSKDQSWSLIVQEDTELLFRRSSYNSSYYGEIILGDKPEAVDFGDLIDENGNVIGKDEEVVRQAEGLGYTLAEVGGLIQDVGSGLSSLLSGISGDGTSNGNGNALGLTQGFGVGNNY</sequence>
<protein>
    <submittedName>
        <fullName evidence="2">Uncharacterized protein</fullName>
    </submittedName>
</protein>
<gene>
    <name evidence="2" type="ORF">SAMN05421762_1450</name>
</gene>
<organism evidence="2 3">
    <name type="scientific">Pseudooceanicola nitratireducens</name>
    <dbReference type="NCBI Taxonomy" id="517719"/>
    <lineage>
        <taxon>Bacteria</taxon>
        <taxon>Pseudomonadati</taxon>
        <taxon>Pseudomonadota</taxon>
        <taxon>Alphaproteobacteria</taxon>
        <taxon>Rhodobacterales</taxon>
        <taxon>Paracoccaceae</taxon>
        <taxon>Pseudooceanicola</taxon>
    </lineage>
</organism>
<name>A0A1I1KE68_9RHOB</name>
<reference evidence="2 3" key="1">
    <citation type="submission" date="2016-10" db="EMBL/GenBank/DDBJ databases">
        <authorList>
            <person name="de Groot N.N."/>
        </authorList>
    </citation>
    <scope>NUCLEOTIDE SEQUENCE [LARGE SCALE GENOMIC DNA]</scope>
    <source>
        <strain evidence="2 3">DSM 29619</strain>
    </source>
</reference>
<keyword evidence="3" id="KW-1185">Reference proteome</keyword>
<accession>A0A1I1KE68</accession>
<dbReference type="Gene3D" id="2.60.40.420">
    <property type="entry name" value="Cupredoxins - blue copper proteins"/>
    <property type="match status" value="1"/>
</dbReference>
<dbReference type="SUPFAM" id="SSF49503">
    <property type="entry name" value="Cupredoxins"/>
    <property type="match status" value="1"/>
</dbReference>
<feature type="chain" id="PRO_5014121685" evidence="1">
    <location>
        <begin position="34"/>
        <end position="242"/>
    </location>
</feature>
<dbReference type="RefSeq" id="WP_170848730.1">
    <property type="nucleotide sequence ID" value="NZ_FNZG01000003.1"/>
</dbReference>
<evidence type="ECO:0000256" key="1">
    <source>
        <dbReference type="SAM" id="SignalP"/>
    </source>
</evidence>